<accession>A0A1F6BWC0</accession>
<sequence length="139" mass="16088">MNQIPLAIPTAMESSPISGEEDDFSFEGDENSWQIRDMNCQEVVERIISTLHNQTEEDYRTVFSHIALCILRYLEEEDFSDIPGSVAFTEFVLCPILEVCEEYVEVNFFLANILQRIVHSIATNHFGALNRERLMQRLL</sequence>
<dbReference type="STRING" id="1798471.A3A21_01075"/>
<dbReference type="EMBL" id="MFKK01000018">
    <property type="protein sequence ID" value="OGG40807.1"/>
    <property type="molecule type" value="Genomic_DNA"/>
</dbReference>
<protein>
    <submittedName>
        <fullName evidence="1">Uncharacterized protein</fullName>
    </submittedName>
</protein>
<evidence type="ECO:0000313" key="2">
    <source>
        <dbReference type="Proteomes" id="UP000176996"/>
    </source>
</evidence>
<evidence type="ECO:0000313" key="1">
    <source>
        <dbReference type="EMBL" id="OGG40807.1"/>
    </source>
</evidence>
<reference evidence="1 2" key="1">
    <citation type="journal article" date="2016" name="Nat. Commun.">
        <title>Thousands of microbial genomes shed light on interconnected biogeochemical processes in an aquifer system.</title>
        <authorList>
            <person name="Anantharaman K."/>
            <person name="Brown C.T."/>
            <person name="Hug L.A."/>
            <person name="Sharon I."/>
            <person name="Castelle C.J."/>
            <person name="Probst A.J."/>
            <person name="Thomas B.C."/>
            <person name="Singh A."/>
            <person name="Wilkins M.J."/>
            <person name="Karaoz U."/>
            <person name="Brodie E.L."/>
            <person name="Williams K.H."/>
            <person name="Hubbard S.S."/>
            <person name="Banfield J.F."/>
        </authorList>
    </citation>
    <scope>NUCLEOTIDE SEQUENCE [LARGE SCALE GENOMIC DNA]</scope>
</reference>
<gene>
    <name evidence="1" type="ORF">A3A21_01075</name>
</gene>
<organism evidence="1 2">
    <name type="scientific">Candidatus Jorgensenbacteria bacterium RIFCSPLOWO2_01_FULL_45_25b</name>
    <dbReference type="NCBI Taxonomy" id="1798471"/>
    <lineage>
        <taxon>Bacteria</taxon>
        <taxon>Candidatus Joergenseniibacteriota</taxon>
    </lineage>
</organism>
<dbReference type="AlphaFoldDB" id="A0A1F6BWC0"/>
<dbReference type="Proteomes" id="UP000176996">
    <property type="component" value="Unassembled WGS sequence"/>
</dbReference>
<name>A0A1F6BWC0_9BACT</name>
<proteinExistence type="predicted"/>
<comment type="caution">
    <text evidence="1">The sequence shown here is derived from an EMBL/GenBank/DDBJ whole genome shotgun (WGS) entry which is preliminary data.</text>
</comment>